<gene>
    <name evidence="2" type="ORF">ACFOHH_12795</name>
</gene>
<evidence type="ECO:0000256" key="1">
    <source>
        <dbReference type="SAM" id="MobiDB-lite"/>
    </source>
</evidence>
<dbReference type="EMBL" id="JBHRSP010000019">
    <property type="protein sequence ID" value="MFC3073985.1"/>
    <property type="molecule type" value="Genomic_DNA"/>
</dbReference>
<accession>A0ABV7DI18</accession>
<keyword evidence="3" id="KW-1185">Reference proteome</keyword>
<evidence type="ECO:0000313" key="2">
    <source>
        <dbReference type="EMBL" id="MFC3073985.1"/>
    </source>
</evidence>
<reference evidence="3" key="1">
    <citation type="journal article" date="2019" name="Int. J. Syst. Evol. Microbiol.">
        <title>The Global Catalogue of Microorganisms (GCM) 10K type strain sequencing project: providing services to taxonomists for standard genome sequencing and annotation.</title>
        <authorList>
            <consortium name="The Broad Institute Genomics Platform"/>
            <consortium name="The Broad Institute Genome Sequencing Center for Infectious Disease"/>
            <person name="Wu L."/>
            <person name="Ma J."/>
        </authorList>
    </citation>
    <scope>NUCLEOTIDE SEQUENCE [LARGE SCALE GENOMIC DNA]</scope>
    <source>
        <strain evidence="3">KCTC 52677</strain>
    </source>
</reference>
<name>A0ABV7DI18_9HYPH</name>
<feature type="region of interest" description="Disordered" evidence="1">
    <location>
        <begin position="173"/>
        <end position="211"/>
    </location>
</feature>
<proteinExistence type="predicted"/>
<organism evidence="2 3">
    <name type="scientific">Shinella pollutisoli</name>
    <dbReference type="NCBI Taxonomy" id="2250594"/>
    <lineage>
        <taxon>Bacteria</taxon>
        <taxon>Pseudomonadati</taxon>
        <taxon>Pseudomonadota</taxon>
        <taxon>Alphaproteobacteria</taxon>
        <taxon>Hyphomicrobiales</taxon>
        <taxon>Rhizobiaceae</taxon>
        <taxon>Shinella</taxon>
    </lineage>
</organism>
<feature type="compositionally biased region" description="Acidic residues" evidence="1">
    <location>
        <begin position="200"/>
        <end position="211"/>
    </location>
</feature>
<feature type="compositionally biased region" description="Basic and acidic residues" evidence="1">
    <location>
        <begin position="186"/>
        <end position="199"/>
    </location>
</feature>
<protein>
    <submittedName>
        <fullName evidence="2">Uncharacterized protein</fullName>
    </submittedName>
</protein>
<comment type="caution">
    <text evidence="2">The sequence shown here is derived from an EMBL/GenBank/DDBJ whole genome shotgun (WGS) entry which is preliminary data.</text>
</comment>
<dbReference type="RefSeq" id="WP_257312778.1">
    <property type="nucleotide sequence ID" value="NZ_JANFDG010000003.1"/>
</dbReference>
<evidence type="ECO:0000313" key="3">
    <source>
        <dbReference type="Proteomes" id="UP001595377"/>
    </source>
</evidence>
<sequence>MKPDIHKEKRRRTCYDRARKRWLEARRAQMNNPAASSAMQLLGIFGFLLGRMPVAAPVSAPQRYVAPAMSPRQVQRIEAARHLGVPTRYLDIVLSKGKVPYPVLVEHIRQGGATRRDALDELRKSAPVEALDWLAHVEERHLWSELSRCFRPDASEEDAHVLMLKATLAWVEAQKKSGGGPSVPSDTEHELKPPKPGDDDKPEDDPQSPKP</sequence>
<dbReference type="Proteomes" id="UP001595377">
    <property type="component" value="Unassembled WGS sequence"/>
</dbReference>